<dbReference type="EMBL" id="JADFTS010000001">
    <property type="protein sequence ID" value="KAF9623484.1"/>
    <property type="molecule type" value="Genomic_DNA"/>
</dbReference>
<feature type="transmembrane region" description="Helical" evidence="1">
    <location>
        <begin position="220"/>
        <end position="242"/>
    </location>
</feature>
<keyword evidence="1" id="KW-0812">Transmembrane</keyword>
<protein>
    <recommendedName>
        <fullName evidence="4">Transmembrane protein</fullName>
    </recommendedName>
</protein>
<name>A0A835MDW0_9MAGN</name>
<feature type="transmembrane region" description="Helical" evidence="1">
    <location>
        <begin position="84"/>
        <end position="104"/>
    </location>
</feature>
<dbReference type="PANTHER" id="PTHR33133">
    <property type="entry name" value="OS08G0107100 PROTEIN-RELATED"/>
    <property type="match status" value="1"/>
</dbReference>
<dbReference type="AlphaFoldDB" id="A0A835MDW0"/>
<feature type="transmembrane region" description="Helical" evidence="1">
    <location>
        <begin position="21"/>
        <end position="42"/>
    </location>
</feature>
<evidence type="ECO:0000313" key="3">
    <source>
        <dbReference type="Proteomes" id="UP000631114"/>
    </source>
</evidence>
<reference evidence="2 3" key="1">
    <citation type="submission" date="2020-10" db="EMBL/GenBank/DDBJ databases">
        <title>The Coptis chinensis genome and diversification of protoberbering-type alkaloids.</title>
        <authorList>
            <person name="Wang B."/>
            <person name="Shu S."/>
            <person name="Song C."/>
            <person name="Liu Y."/>
        </authorList>
    </citation>
    <scope>NUCLEOTIDE SEQUENCE [LARGE SCALE GENOMIC DNA]</scope>
    <source>
        <strain evidence="2">HL-2020</strain>
        <tissue evidence="2">Leaf</tissue>
    </source>
</reference>
<dbReference type="Proteomes" id="UP000631114">
    <property type="component" value="Unassembled WGS sequence"/>
</dbReference>
<dbReference type="PANTHER" id="PTHR33133:SF3">
    <property type="entry name" value="TRANSMEMBRANE PROTEIN"/>
    <property type="match status" value="1"/>
</dbReference>
<dbReference type="OrthoDB" id="687732at2759"/>
<comment type="caution">
    <text evidence="2">The sequence shown here is derived from an EMBL/GenBank/DDBJ whole genome shotgun (WGS) entry which is preliminary data.</text>
</comment>
<organism evidence="2 3">
    <name type="scientific">Coptis chinensis</name>
    <dbReference type="NCBI Taxonomy" id="261450"/>
    <lineage>
        <taxon>Eukaryota</taxon>
        <taxon>Viridiplantae</taxon>
        <taxon>Streptophyta</taxon>
        <taxon>Embryophyta</taxon>
        <taxon>Tracheophyta</taxon>
        <taxon>Spermatophyta</taxon>
        <taxon>Magnoliopsida</taxon>
        <taxon>Ranunculales</taxon>
        <taxon>Ranunculaceae</taxon>
        <taxon>Coptidoideae</taxon>
        <taxon>Coptis</taxon>
    </lineage>
</organism>
<evidence type="ECO:0000313" key="2">
    <source>
        <dbReference type="EMBL" id="KAF9623484.1"/>
    </source>
</evidence>
<keyword evidence="3" id="KW-1185">Reference proteome</keyword>
<feature type="transmembrane region" description="Helical" evidence="1">
    <location>
        <begin position="166"/>
        <end position="188"/>
    </location>
</feature>
<proteinExistence type="predicted"/>
<feature type="transmembrane region" description="Helical" evidence="1">
    <location>
        <begin position="124"/>
        <end position="154"/>
    </location>
</feature>
<sequence length="322" mass="35163">MERTSTIIRRSIHIFLKNYQYFTSTATALVLPVSVAILLSQAVMPSMSPFMATIYARLESLFGAAGFPSSSEFFSLLNIKISQTIFSSIFTLPFTLSFLLFAKANIIQSLSHLNTPTFSSVLPIFNNILCTHLCNSFIIVSANASAFFLFFLAFNSLDSFGLSSNNFVLFLSAVGAVLYSVILANTLITCNLALVVAGMENCGGFLAILKACVLIRGRAAIALSLALPVNFGFAALEALYQFRVVTAYRLSNNLTPSVAFEGLLVAYLYAVLILVDTITTCIFYKSCKSSSLIDECTYYKIELADEEDNGTLTNSKILHELP</sequence>
<keyword evidence="1" id="KW-0472">Membrane</keyword>
<feature type="transmembrane region" description="Helical" evidence="1">
    <location>
        <begin position="262"/>
        <end position="284"/>
    </location>
</feature>
<keyword evidence="1" id="KW-1133">Transmembrane helix</keyword>
<evidence type="ECO:0008006" key="4">
    <source>
        <dbReference type="Google" id="ProtNLM"/>
    </source>
</evidence>
<accession>A0A835MDW0</accession>
<evidence type="ECO:0000256" key="1">
    <source>
        <dbReference type="SAM" id="Phobius"/>
    </source>
</evidence>
<gene>
    <name evidence="2" type="ORF">IFM89_003100</name>
</gene>